<sequence length="167" mass="18108">MPTAVACLLTGRWLRPVPAASRCAHKHSRVSSIANSPQPVPAASRRTYKESRVSSIANRLHRLCMCGGAWRMALCRMTQVALVLCWPSAREAGGMPKPGECEGCWEHAHAGRGRGTLGGMPMPGKCEGSWEHAHADRVQGMLRGMPMPGECEGRWVHAHAVAYLSCL</sequence>
<protein>
    <submittedName>
        <fullName evidence="1">Uncharacterized protein</fullName>
    </submittedName>
</protein>
<gene>
    <name evidence="1" type="ORF">HAX54_013029</name>
</gene>
<comment type="caution">
    <text evidence="1">The sequence shown here is derived from an EMBL/GenBank/DDBJ whole genome shotgun (WGS) entry which is preliminary data.</text>
</comment>
<name>A0ABS8TKM3_DATST</name>
<organism evidence="1 2">
    <name type="scientific">Datura stramonium</name>
    <name type="common">Jimsonweed</name>
    <name type="synonym">Common thornapple</name>
    <dbReference type="NCBI Taxonomy" id="4076"/>
    <lineage>
        <taxon>Eukaryota</taxon>
        <taxon>Viridiplantae</taxon>
        <taxon>Streptophyta</taxon>
        <taxon>Embryophyta</taxon>
        <taxon>Tracheophyta</taxon>
        <taxon>Spermatophyta</taxon>
        <taxon>Magnoliopsida</taxon>
        <taxon>eudicotyledons</taxon>
        <taxon>Gunneridae</taxon>
        <taxon>Pentapetalae</taxon>
        <taxon>asterids</taxon>
        <taxon>lamiids</taxon>
        <taxon>Solanales</taxon>
        <taxon>Solanaceae</taxon>
        <taxon>Solanoideae</taxon>
        <taxon>Datureae</taxon>
        <taxon>Datura</taxon>
    </lineage>
</organism>
<keyword evidence="2" id="KW-1185">Reference proteome</keyword>
<dbReference type="Proteomes" id="UP000823775">
    <property type="component" value="Unassembled WGS sequence"/>
</dbReference>
<evidence type="ECO:0000313" key="2">
    <source>
        <dbReference type="Proteomes" id="UP000823775"/>
    </source>
</evidence>
<reference evidence="1 2" key="1">
    <citation type="journal article" date="2021" name="BMC Genomics">
        <title>Datura genome reveals duplications of psychoactive alkaloid biosynthetic genes and high mutation rate following tissue culture.</title>
        <authorList>
            <person name="Rajewski A."/>
            <person name="Carter-House D."/>
            <person name="Stajich J."/>
            <person name="Litt A."/>
        </authorList>
    </citation>
    <scope>NUCLEOTIDE SEQUENCE [LARGE SCALE GENOMIC DNA]</scope>
    <source>
        <strain evidence="1">AR-01</strain>
    </source>
</reference>
<dbReference type="EMBL" id="JACEIK010001774">
    <property type="protein sequence ID" value="MCD7472094.1"/>
    <property type="molecule type" value="Genomic_DNA"/>
</dbReference>
<accession>A0ABS8TKM3</accession>
<proteinExistence type="predicted"/>
<evidence type="ECO:0000313" key="1">
    <source>
        <dbReference type="EMBL" id="MCD7472094.1"/>
    </source>
</evidence>